<dbReference type="Pfam" id="PF01557">
    <property type="entry name" value="FAA_hydrolase"/>
    <property type="match status" value="1"/>
</dbReference>
<evidence type="ECO:0000313" key="4">
    <source>
        <dbReference type="Proteomes" id="UP000433101"/>
    </source>
</evidence>
<evidence type="ECO:0000259" key="2">
    <source>
        <dbReference type="Pfam" id="PF01557"/>
    </source>
</evidence>
<dbReference type="AlphaFoldDB" id="A0A7X3S8X1"/>
<dbReference type="InterPro" id="IPR036663">
    <property type="entry name" value="Fumarylacetoacetase_C_sf"/>
</dbReference>
<dbReference type="Gene3D" id="3.90.850.10">
    <property type="entry name" value="Fumarylacetoacetase-like, C-terminal domain"/>
    <property type="match status" value="1"/>
</dbReference>
<proteinExistence type="predicted"/>
<dbReference type="GO" id="GO:0005737">
    <property type="term" value="C:cytoplasm"/>
    <property type="evidence" value="ECO:0007669"/>
    <property type="project" value="TreeGrafter"/>
</dbReference>
<organism evidence="3 4">
    <name type="scientific">Stappia sediminis</name>
    <dbReference type="NCBI Taxonomy" id="2692190"/>
    <lineage>
        <taxon>Bacteria</taxon>
        <taxon>Pseudomonadati</taxon>
        <taxon>Pseudomonadota</taxon>
        <taxon>Alphaproteobacteria</taxon>
        <taxon>Hyphomicrobiales</taxon>
        <taxon>Stappiaceae</taxon>
        <taxon>Stappia</taxon>
    </lineage>
</organism>
<dbReference type="InterPro" id="IPR011234">
    <property type="entry name" value="Fumarylacetoacetase-like_C"/>
</dbReference>
<evidence type="ECO:0000256" key="1">
    <source>
        <dbReference type="ARBA" id="ARBA00023239"/>
    </source>
</evidence>
<dbReference type="SUPFAM" id="SSF56529">
    <property type="entry name" value="FAH"/>
    <property type="match status" value="1"/>
</dbReference>
<dbReference type="RefSeq" id="WP_160776544.1">
    <property type="nucleotide sequence ID" value="NZ_WUMV01000007.1"/>
</dbReference>
<feature type="domain" description="Fumarylacetoacetase-like C-terminal" evidence="2">
    <location>
        <begin position="100"/>
        <end position="258"/>
    </location>
</feature>
<dbReference type="EMBL" id="WUMV01000007">
    <property type="protein sequence ID" value="MXN66301.1"/>
    <property type="molecule type" value="Genomic_DNA"/>
</dbReference>
<dbReference type="GO" id="GO:0008684">
    <property type="term" value="F:2-oxopent-4-enoate hydratase activity"/>
    <property type="evidence" value="ECO:0007669"/>
    <property type="project" value="TreeGrafter"/>
</dbReference>
<name>A0A7X3S8X1_9HYPH</name>
<keyword evidence="4" id="KW-1185">Reference proteome</keyword>
<evidence type="ECO:0000313" key="3">
    <source>
        <dbReference type="EMBL" id="MXN66301.1"/>
    </source>
</evidence>
<dbReference type="Proteomes" id="UP000433101">
    <property type="component" value="Unassembled WGS sequence"/>
</dbReference>
<accession>A0A7X3S8X1</accession>
<comment type="caution">
    <text evidence="3">The sequence shown here is derived from an EMBL/GenBank/DDBJ whole genome shotgun (WGS) entry which is preliminary data.</text>
</comment>
<protein>
    <submittedName>
        <fullName evidence="3">Hydratase</fullName>
    </submittedName>
</protein>
<keyword evidence="1" id="KW-0456">Lyase</keyword>
<gene>
    <name evidence="3" type="ORF">GR183_15410</name>
</gene>
<reference evidence="3 4" key="1">
    <citation type="submission" date="2019-12" db="EMBL/GenBank/DDBJ databases">
        <authorList>
            <person name="Li M."/>
        </authorList>
    </citation>
    <scope>NUCLEOTIDE SEQUENCE [LARGE SCALE GENOMIC DNA]</scope>
    <source>
        <strain evidence="3 4">GBMRC 2046</strain>
    </source>
</reference>
<dbReference type="PANTHER" id="PTHR30143:SF0">
    <property type="entry name" value="2-KETO-4-PENTENOATE HYDRATASE"/>
    <property type="match status" value="1"/>
</dbReference>
<dbReference type="PANTHER" id="PTHR30143">
    <property type="entry name" value="ACID HYDRATASE"/>
    <property type="match status" value="1"/>
</dbReference>
<sequence length="268" mass="29263">MTEEATIAREILAALDEKRQIPCITGRHSGFDHKAAYRVSGEITRLRQERGEIPVGRKIGFTNRTIWDEYKVYAPIWGPVYSTTVKPGAESLSLDALVEPRIEPEILLKLGKAPSPAMSEAELMGCISHVAHSFEIVQSLFAGWRFQAADTVAAFALHGALVHGPFSEITPEIRDDWRRRLANFRITLFCNGEAVDEGVSSNVLDGGPLAALRHLAAVLADDPAAPPLLPGEIISTGTLTRAMPVVPGETWSTQFDGLPLEGLTLRFE</sequence>
<dbReference type="InterPro" id="IPR050772">
    <property type="entry name" value="Hydratase-Decarb/MhpD_sf"/>
</dbReference>